<keyword evidence="3" id="KW-1185">Reference proteome</keyword>
<organism evidence="2 3">
    <name type="scientific">Aldrovandia affinis</name>
    <dbReference type="NCBI Taxonomy" id="143900"/>
    <lineage>
        <taxon>Eukaryota</taxon>
        <taxon>Metazoa</taxon>
        <taxon>Chordata</taxon>
        <taxon>Craniata</taxon>
        <taxon>Vertebrata</taxon>
        <taxon>Euteleostomi</taxon>
        <taxon>Actinopterygii</taxon>
        <taxon>Neopterygii</taxon>
        <taxon>Teleostei</taxon>
        <taxon>Notacanthiformes</taxon>
        <taxon>Halosauridae</taxon>
        <taxon>Aldrovandia</taxon>
    </lineage>
</organism>
<dbReference type="Proteomes" id="UP001221898">
    <property type="component" value="Unassembled WGS sequence"/>
</dbReference>
<feature type="region of interest" description="Disordered" evidence="1">
    <location>
        <begin position="435"/>
        <end position="576"/>
    </location>
</feature>
<feature type="compositionally biased region" description="Polar residues" evidence="1">
    <location>
        <begin position="234"/>
        <end position="252"/>
    </location>
</feature>
<feature type="compositionally biased region" description="Basic residues" evidence="1">
    <location>
        <begin position="218"/>
        <end position="233"/>
    </location>
</feature>
<protein>
    <submittedName>
        <fullName evidence="2">Uncharacterized protein</fullName>
    </submittedName>
</protein>
<feature type="compositionally biased region" description="Polar residues" evidence="1">
    <location>
        <begin position="153"/>
        <end position="168"/>
    </location>
</feature>
<dbReference type="AlphaFoldDB" id="A0AAD7SB28"/>
<feature type="compositionally biased region" description="Basic and acidic residues" evidence="1">
    <location>
        <begin position="177"/>
        <end position="189"/>
    </location>
</feature>
<evidence type="ECO:0000313" key="2">
    <source>
        <dbReference type="EMBL" id="KAJ8399331.1"/>
    </source>
</evidence>
<evidence type="ECO:0000313" key="3">
    <source>
        <dbReference type="Proteomes" id="UP001221898"/>
    </source>
</evidence>
<feature type="region of interest" description="Disordered" evidence="1">
    <location>
        <begin position="125"/>
        <end position="252"/>
    </location>
</feature>
<dbReference type="EMBL" id="JAINUG010000084">
    <property type="protein sequence ID" value="KAJ8399331.1"/>
    <property type="molecule type" value="Genomic_DNA"/>
</dbReference>
<feature type="compositionally biased region" description="Low complexity" evidence="1">
    <location>
        <begin position="473"/>
        <end position="483"/>
    </location>
</feature>
<feature type="compositionally biased region" description="Polar residues" evidence="1">
    <location>
        <begin position="199"/>
        <end position="215"/>
    </location>
</feature>
<gene>
    <name evidence="2" type="ORF">AAFF_G00413690</name>
</gene>
<name>A0AAD7SB28_9TELE</name>
<sequence length="576" mass="63738">MNRFGRNGPLVLKTYGKHSRRVEAWLSPDIRKNVFSSTSSSDLSIGEPVGLKSGSKRKRVLSTASSRPVRAAKKRALTQLREKHSDEENVFNPEPEQSIRLDRKRRGTLSVNAFPKWKKWKRLVTENSSESEEETAAKSQTTSSALGERRRCTNTGSDQHLKSASTVALPSYLGKFVTDRRREPPEKPKAPQHKRVKTKPSTSASDRSLNSSDDFVQSRRRPARFADRRRKRPSQNLELRSENTSSEMVCPTPNLSRARNLLKEATLNSTADRHLESGYKKPLLSSTPSLTSRACYRHHEPSISEISCSNDELEDAFKSSMEATRNLVSPRQRELKVLLERSLEMEANPGGQNRVTVDQHSMELFSNIDSEVYGQNRAEKMKNSPSLENLSAQSSRDSNFMSAQTHLDSVAALLKERGTAVVVLDKSDISKYLTNKGDEREEETYSSCMDSESALRGSQSDSKSGAGVEAPRGSETSETSMSGGRSGAGREVEDAGQSQENDERRGDESSSEECDESASVVYISSSGPLEHGGHEHPGGAERDSPAQTMLKGPVRTRVPEPPPAITARTCAQSRLK</sequence>
<feature type="compositionally biased region" description="Basic and acidic residues" evidence="1">
    <location>
        <begin position="531"/>
        <end position="544"/>
    </location>
</feature>
<feature type="compositionally biased region" description="Polar residues" evidence="1">
    <location>
        <begin position="445"/>
        <end position="463"/>
    </location>
</feature>
<feature type="region of interest" description="Disordered" evidence="1">
    <location>
        <begin position="36"/>
        <end position="72"/>
    </location>
</feature>
<evidence type="ECO:0000256" key="1">
    <source>
        <dbReference type="SAM" id="MobiDB-lite"/>
    </source>
</evidence>
<proteinExistence type="predicted"/>
<accession>A0AAD7SB28</accession>
<comment type="caution">
    <text evidence="2">The sequence shown here is derived from an EMBL/GenBank/DDBJ whole genome shotgun (WGS) entry which is preliminary data.</text>
</comment>
<reference evidence="2" key="1">
    <citation type="journal article" date="2023" name="Science">
        <title>Genome structures resolve the early diversification of teleost fishes.</title>
        <authorList>
            <person name="Parey E."/>
            <person name="Louis A."/>
            <person name="Montfort J."/>
            <person name="Bouchez O."/>
            <person name="Roques C."/>
            <person name="Iampietro C."/>
            <person name="Lluch J."/>
            <person name="Castinel A."/>
            <person name="Donnadieu C."/>
            <person name="Desvignes T."/>
            <person name="Floi Bucao C."/>
            <person name="Jouanno E."/>
            <person name="Wen M."/>
            <person name="Mejri S."/>
            <person name="Dirks R."/>
            <person name="Jansen H."/>
            <person name="Henkel C."/>
            <person name="Chen W.J."/>
            <person name="Zahm M."/>
            <person name="Cabau C."/>
            <person name="Klopp C."/>
            <person name="Thompson A.W."/>
            <person name="Robinson-Rechavi M."/>
            <person name="Braasch I."/>
            <person name="Lecointre G."/>
            <person name="Bobe J."/>
            <person name="Postlethwait J.H."/>
            <person name="Berthelot C."/>
            <person name="Roest Crollius H."/>
            <person name="Guiguen Y."/>
        </authorList>
    </citation>
    <scope>NUCLEOTIDE SEQUENCE</scope>
    <source>
        <strain evidence="2">NC1722</strain>
    </source>
</reference>